<dbReference type="SUPFAM" id="SSF54913">
    <property type="entry name" value="GlnB-like"/>
    <property type="match status" value="1"/>
</dbReference>
<gene>
    <name evidence="1" type="ORF">CDQ84_15960</name>
</gene>
<evidence type="ECO:0000313" key="1">
    <source>
        <dbReference type="EMBL" id="PNT96012.1"/>
    </source>
</evidence>
<keyword evidence="2" id="KW-1185">Reference proteome</keyword>
<organism evidence="1 2">
    <name type="scientific">Clostridium thermosuccinogenes</name>
    <dbReference type="NCBI Taxonomy" id="84032"/>
    <lineage>
        <taxon>Bacteria</taxon>
        <taxon>Bacillati</taxon>
        <taxon>Bacillota</taxon>
        <taxon>Clostridia</taxon>
        <taxon>Eubacteriales</taxon>
        <taxon>Clostridiaceae</taxon>
        <taxon>Clostridium</taxon>
    </lineage>
</organism>
<sequence length="109" mass="11626">MKLILAIVNDDDCQKVINDLNKNGIGVTKLCSSGGFLKSGNTTLLIGVDESKLEEAIDLIKKNSKSRKQFVNASMVPNAMGGMFSAYPVEVTIGGATIFVLNVEGSNKF</sequence>
<accession>A0A2K2F8S1</accession>
<reference evidence="1 2" key="1">
    <citation type="submission" date="2017-06" db="EMBL/GenBank/DDBJ databases">
        <title>Investigating the central metabolism of Clostridium thermosuccinogenes.</title>
        <authorList>
            <person name="Koendjbiharie J.G."/>
            <person name="van Kranenburg R."/>
        </authorList>
    </citation>
    <scope>NUCLEOTIDE SEQUENCE [LARGE SCALE GENOMIC DNA]</scope>
    <source>
        <strain evidence="1 2">DSM 5806</strain>
    </source>
</reference>
<name>A0A2K2F8S1_9CLOT</name>
<evidence type="ECO:0008006" key="3">
    <source>
        <dbReference type="Google" id="ProtNLM"/>
    </source>
</evidence>
<dbReference type="KEGG" id="cthd:CDO33_05230"/>
<dbReference type="Pfam" id="PF06153">
    <property type="entry name" value="CdAMP_rec"/>
    <property type="match status" value="1"/>
</dbReference>
<evidence type="ECO:0000313" key="2">
    <source>
        <dbReference type="Proteomes" id="UP000236151"/>
    </source>
</evidence>
<dbReference type="EMBL" id="NIOJ01000055">
    <property type="protein sequence ID" value="PNT96012.1"/>
    <property type="molecule type" value="Genomic_DNA"/>
</dbReference>
<dbReference type="InterPro" id="IPR011322">
    <property type="entry name" value="N-reg_PII-like_a/b"/>
</dbReference>
<dbReference type="AlphaFoldDB" id="A0A2K2F8S1"/>
<proteinExistence type="predicted"/>
<dbReference type="Gene3D" id="3.30.70.120">
    <property type="match status" value="1"/>
</dbReference>
<dbReference type="InterPro" id="IPR010375">
    <property type="entry name" value="CdAMP_rec"/>
</dbReference>
<protein>
    <recommendedName>
        <fullName evidence="3">Transcriptional regulator</fullName>
    </recommendedName>
</protein>
<dbReference type="PANTHER" id="PTHR38456">
    <property type="entry name" value="CYCLIC DI-AMP RECEPTOR A"/>
    <property type="match status" value="1"/>
</dbReference>
<dbReference type="OrthoDB" id="9794275at2"/>
<comment type="caution">
    <text evidence="1">The sequence shown here is derived from an EMBL/GenBank/DDBJ whole genome shotgun (WGS) entry which is preliminary data.</text>
</comment>
<dbReference type="RefSeq" id="WP_103082735.1">
    <property type="nucleotide sequence ID" value="NZ_CP021850.1"/>
</dbReference>
<dbReference type="PANTHER" id="PTHR38456:SF1">
    <property type="entry name" value="CYCLIC DI-AMP RECEPTOR A"/>
    <property type="match status" value="1"/>
</dbReference>
<dbReference type="InterPro" id="IPR015867">
    <property type="entry name" value="N-reg_PII/ATP_PRibTrfase_C"/>
</dbReference>
<dbReference type="Proteomes" id="UP000236151">
    <property type="component" value="Unassembled WGS sequence"/>
</dbReference>